<evidence type="ECO:0000313" key="2">
    <source>
        <dbReference type="EMBL" id="NDY92594.1"/>
    </source>
</evidence>
<dbReference type="Gene3D" id="2.30.110.10">
    <property type="entry name" value="Electron Transport, Fmn-binding Protein, Chain A"/>
    <property type="match status" value="1"/>
</dbReference>
<organism evidence="2 3">
    <name type="scientific">Ideonella livida</name>
    <dbReference type="NCBI Taxonomy" id="2707176"/>
    <lineage>
        <taxon>Bacteria</taxon>
        <taxon>Pseudomonadati</taxon>
        <taxon>Pseudomonadota</taxon>
        <taxon>Betaproteobacteria</taxon>
        <taxon>Burkholderiales</taxon>
        <taxon>Sphaerotilaceae</taxon>
        <taxon>Ideonella</taxon>
    </lineage>
</organism>
<dbReference type="Pfam" id="PF12766">
    <property type="entry name" value="Pyridox_oxase_2"/>
    <property type="match status" value="1"/>
</dbReference>
<dbReference type="SUPFAM" id="SSF50475">
    <property type="entry name" value="FMN-binding split barrel"/>
    <property type="match status" value="1"/>
</dbReference>
<dbReference type="InterPro" id="IPR012349">
    <property type="entry name" value="Split_barrel_FMN-bd"/>
</dbReference>
<dbReference type="EMBL" id="JAAGOH010000019">
    <property type="protein sequence ID" value="NDY92594.1"/>
    <property type="molecule type" value="Genomic_DNA"/>
</dbReference>
<dbReference type="InterPro" id="IPR024624">
    <property type="entry name" value="Pyridox_Oxase_Alr4036_FMN-bd"/>
</dbReference>
<dbReference type="Proteomes" id="UP000484255">
    <property type="component" value="Unassembled WGS sequence"/>
</dbReference>
<proteinExistence type="predicted"/>
<feature type="domain" description="Pyridoxamine 5'-phosphate oxidase Alr4036 family FMN-binding" evidence="1">
    <location>
        <begin position="22"/>
        <end position="107"/>
    </location>
</feature>
<dbReference type="RefSeq" id="WP_163458602.1">
    <property type="nucleotide sequence ID" value="NZ_JAAGOH010000019.1"/>
</dbReference>
<name>A0A7C9PJE9_9BURK</name>
<sequence length="191" mass="20535">MSAPSTTPGVELPALEQLEAAVWQALVQASKTRGHGWRTATLATVTPEGLPDARTVVLREVRPADHTLLFYTDARSPKVAQMRAQARGLVVCWCPALGWQLRLQVALAVADQGLDVSSRWARLKLTPAAQDYLSPLPPGSRLGAPQVQAASRGHFAVVTARVLAADWLGLAPSGHRRARFEPGTPAQWVQA</sequence>
<gene>
    <name evidence="2" type="ORF">G3A44_15500</name>
</gene>
<evidence type="ECO:0000259" key="1">
    <source>
        <dbReference type="Pfam" id="PF12766"/>
    </source>
</evidence>
<keyword evidence="3" id="KW-1185">Reference proteome</keyword>
<protein>
    <submittedName>
        <fullName evidence="2">Pyridoxamine 5'-phosphate oxidase</fullName>
    </submittedName>
</protein>
<evidence type="ECO:0000313" key="3">
    <source>
        <dbReference type="Proteomes" id="UP000484255"/>
    </source>
</evidence>
<comment type="caution">
    <text evidence="2">The sequence shown here is derived from an EMBL/GenBank/DDBJ whole genome shotgun (WGS) entry which is preliminary data.</text>
</comment>
<dbReference type="GO" id="GO:0010181">
    <property type="term" value="F:FMN binding"/>
    <property type="evidence" value="ECO:0007669"/>
    <property type="project" value="InterPro"/>
</dbReference>
<reference evidence="2 3" key="1">
    <citation type="submission" date="2020-02" db="EMBL/GenBank/DDBJ databases">
        <title>Ideonella bacterium strain TBM-1.</title>
        <authorList>
            <person name="Chen W.-M."/>
        </authorList>
    </citation>
    <scope>NUCLEOTIDE SEQUENCE [LARGE SCALE GENOMIC DNA]</scope>
    <source>
        <strain evidence="2 3">TBM-1</strain>
    </source>
</reference>
<accession>A0A7C9PJE9</accession>
<dbReference type="AlphaFoldDB" id="A0A7C9PJE9"/>